<evidence type="ECO:0000313" key="1">
    <source>
        <dbReference type="EMBL" id="KEQ68129.1"/>
    </source>
</evidence>
<sequence>VMLDARHDVVDKSCISCAMAILISRCAIRCFDCLCIPGSYAIRYRRVLRSSLRKGQS</sequence>
<protein>
    <submittedName>
        <fullName evidence="1">Uncharacterized protein</fullName>
    </submittedName>
</protein>
<dbReference type="Proteomes" id="UP000027730">
    <property type="component" value="Unassembled WGS sequence"/>
</dbReference>
<dbReference type="RefSeq" id="XP_013422306.1">
    <property type="nucleotide sequence ID" value="XM_013566852.1"/>
</dbReference>
<dbReference type="EMBL" id="KL584738">
    <property type="protein sequence ID" value="KEQ68129.1"/>
    <property type="molecule type" value="Genomic_DNA"/>
</dbReference>
<evidence type="ECO:0000313" key="2">
    <source>
        <dbReference type="Proteomes" id="UP000027730"/>
    </source>
</evidence>
<organism evidence="1 2">
    <name type="scientific">Aureobasidium namibiae CBS 147.97</name>
    <dbReference type="NCBI Taxonomy" id="1043004"/>
    <lineage>
        <taxon>Eukaryota</taxon>
        <taxon>Fungi</taxon>
        <taxon>Dikarya</taxon>
        <taxon>Ascomycota</taxon>
        <taxon>Pezizomycotina</taxon>
        <taxon>Dothideomycetes</taxon>
        <taxon>Dothideomycetidae</taxon>
        <taxon>Dothideales</taxon>
        <taxon>Saccotheciaceae</taxon>
        <taxon>Aureobasidium</taxon>
    </lineage>
</organism>
<dbReference type="AlphaFoldDB" id="A0A074W967"/>
<feature type="non-terminal residue" evidence="1">
    <location>
        <position position="1"/>
    </location>
</feature>
<name>A0A074W967_9PEZI</name>
<accession>A0A074W967</accession>
<dbReference type="GeneID" id="25412755"/>
<gene>
    <name evidence="1" type="ORF">M436DRAFT_59075</name>
</gene>
<reference evidence="1 2" key="1">
    <citation type="journal article" date="2014" name="BMC Genomics">
        <title>Genome sequencing of four Aureobasidium pullulans varieties: biotechnological potential, stress tolerance, and description of new species.</title>
        <authorList>
            <person name="Gostin Ar C."/>
            <person name="Ohm R.A."/>
            <person name="Kogej T."/>
            <person name="Sonjak S."/>
            <person name="Turk M."/>
            <person name="Zajc J."/>
            <person name="Zalar P."/>
            <person name="Grube M."/>
            <person name="Sun H."/>
            <person name="Han J."/>
            <person name="Sharma A."/>
            <person name="Chiniquy J."/>
            <person name="Ngan C.Y."/>
            <person name="Lipzen A."/>
            <person name="Barry K."/>
            <person name="Grigoriev I.V."/>
            <person name="Gunde-Cimerman N."/>
        </authorList>
    </citation>
    <scope>NUCLEOTIDE SEQUENCE [LARGE SCALE GENOMIC DNA]</scope>
    <source>
        <strain evidence="1 2">CBS 147.97</strain>
    </source>
</reference>
<proteinExistence type="predicted"/>
<keyword evidence="2" id="KW-1185">Reference proteome</keyword>
<dbReference type="HOGENOM" id="CLU_3001878_0_0_1"/>